<dbReference type="Gene3D" id="2.30.110.10">
    <property type="entry name" value="Electron Transport, Fmn-binding Protein, Chain A"/>
    <property type="match status" value="1"/>
</dbReference>
<accession>A0A9D1EZM0</accession>
<comment type="caution">
    <text evidence="2">The sequence shown here is derived from an EMBL/GenBank/DDBJ whole genome shotgun (WGS) entry which is preliminary data.</text>
</comment>
<name>A0A9D1EZM0_9BACT</name>
<reference evidence="2" key="1">
    <citation type="submission" date="2020-10" db="EMBL/GenBank/DDBJ databases">
        <authorList>
            <person name="Gilroy R."/>
        </authorList>
    </citation>
    <scope>NUCLEOTIDE SEQUENCE</scope>
    <source>
        <strain evidence="2">6276</strain>
    </source>
</reference>
<sequence>MKQVCQFLKDAGTYYLATMDGDQPRVRPFGTAHIFEDKLYIQTGKGKAVAKQINANSKVEICAMKGDEWIRIAGTLILDDRVEAQESMLDDYPSLRKMYTTGPDGNTAVYYFKDAMAMIYSFSHAPVVIKF</sequence>
<dbReference type="InterPro" id="IPR011576">
    <property type="entry name" value="Pyridox_Oxase_N"/>
</dbReference>
<dbReference type="Pfam" id="PF01243">
    <property type="entry name" value="PNPOx_N"/>
    <property type="match status" value="1"/>
</dbReference>
<dbReference type="InterPro" id="IPR012349">
    <property type="entry name" value="Split_barrel_FMN-bd"/>
</dbReference>
<reference evidence="2" key="2">
    <citation type="journal article" date="2021" name="PeerJ">
        <title>Extensive microbial diversity within the chicken gut microbiome revealed by metagenomics and culture.</title>
        <authorList>
            <person name="Gilroy R."/>
            <person name="Ravi A."/>
            <person name="Getino M."/>
            <person name="Pursley I."/>
            <person name="Horton D.L."/>
            <person name="Alikhan N.F."/>
            <person name="Baker D."/>
            <person name="Gharbi K."/>
            <person name="Hall N."/>
            <person name="Watson M."/>
            <person name="Adriaenssens E.M."/>
            <person name="Foster-Nyarko E."/>
            <person name="Jarju S."/>
            <person name="Secka A."/>
            <person name="Antonio M."/>
            <person name="Oren A."/>
            <person name="Chaudhuri R.R."/>
            <person name="La Ragione R."/>
            <person name="Hildebrand F."/>
            <person name="Pallen M.J."/>
        </authorList>
    </citation>
    <scope>NUCLEOTIDE SEQUENCE</scope>
    <source>
        <strain evidence="2">6276</strain>
    </source>
</reference>
<feature type="domain" description="Pyridoxamine 5'-phosphate oxidase N-terminal" evidence="1">
    <location>
        <begin position="3"/>
        <end position="90"/>
    </location>
</feature>
<dbReference type="Proteomes" id="UP000823928">
    <property type="component" value="Unassembled WGS sequence"/>
</dbReference>
<evidence type="ECO:0000313" key="3">
    <source>
        <dbReference type="Proteomes" id="UP000823928"/>
    </source>
</evidence>
<organism evidence="2 3">
    <name type="scientific">Candidatus Scatousia excrementigallinarum</name>
    <dbReference type="NCBI Taxonomy" id="2840935"/>
    <lineage>
        <taxon>Bacteria</taxon>
        <taxon>Candidatus Scatousia</taxon>
    </lineage>
</organism>
<proteinExistence type="predicted"/>
<dbReference type="EMBL" id="DVIU01000188">
    <property type="protein sequence ID" value="HIS36850.1"/>
    <property type="molecule type" value="Genomic_DNA"/>
</dbReference>
<evidence type="ECO:0000313" key="2">
    <source>
        <dbReference type="EMBL" id="HIS36850.1"/>
    </source>
</evidence>
<evidence type="ECO:0000259" key="1">
    <source>
        <dbReference type="Pfam" id="PF01243"/>
    </source>
</evidence>
<dbReference type="AlphaFoldDB" id="A0A9D1EZM0"/>
<dbReference type="SUPFAM" id="SSF50475">
    <property type="entry name" value="FMN-binding split barrel"/>
    <property type="match status" value="1"/>
</dbReference>
<gene>
    <name evidence="2" type="ORF">IAC10_09540</name>
</gene>
<protein>
    <submittedName>
        <fullName evidence="2">Pyridoxamine 5'-phosphate oxidase family protein</fullName>
    </submittedName>
</protein>